<sequence>MQIKTTMRYHLTPINKSNNKCWRGCGEKGTLVHCWWDCRLVQPLWKTVWRYPKNLKMELPYDPAIPLLGIYLEKSKTLIQKNVCTPMFIAALYTIAKTWKQPKCPSVDDWIKKLVHLYNGVLRSHKEERNLTICNNMDGPREHYVK</sequence>
<name>A0A7J7SY03_RHIFE</name>
<proteinExistence type="predicted"/>
<reference evidence="1 2" key="1">
    <citation type="journal article" date="2020" name="Nature">
        <title>Six reference-quality genomes reveal evolution of bat adaptations.</title>
        <authorList>
            <person name="Jebb D."/>
            <person name="Huang Z."/>
            <person name="Pippel M."/>
            <person name="Hughes G.M."/>
            <person name="Lavrichenko K."/>
            <person name="Devanna P."/>
            <person name="Winkler S."/>
            <person name="Jermiin L.S."/>
            <person name="Skirmuntt E.C."/>
            <person name="Katzourakis A."/>
            <person name="Burkitt-Gray L."/>
            <person name="Ray D.A."/>
            <person name="Sullivan K.A.M."/>
            <person name="Roscito J.G."/>
            <person name="Kirilenko B.M."/>
            <person name="Davalos L.M."/>
            <person name="Corthals A.P."/>
            <person name="Power M.L."/>
            <person name="Jones G."/>
            <person name="Ransome R.D."/>
            <person name="Dechmann D.K.N."/>
            <person name="Locatelli A.G."/>
            <person name="Puechmaille S.J."/>
            <person name="Fedrigo O."/>
            <person name="Jarvis E.D."/>
            <person name="Hiller M."/>
            <person name="Vernes S.C."/>
            <person name="Myers E.W."/>
            <person name="Teeling E.C."/>
        </authorList>
    </citation>
    <scope>NUCLEOTIDE SEQUENCE [LARGE SCALE GENOMIC DNA]</scope>
    <source>
        <strain evidence="1">MRhiFer1</strain>
        <tissue evidence="1">Lung</tissue>
    </source>
</reference>
<evidence type="ECO:0000313" key="1">
    <source>
        <dbReference type="EMBL" id="KAF6293123.1"/>
    </source>
</evidence>
<evidence type="ECO:0000313" key="2">
    <source>
        <dbReference type="Proteomes" id="UP000585614"/>
    </source>
</evidence>
<organism evidence="1 2">
    <name type="scientific">Rhinolophus ferrumequinum</name>
    <name type="common">Greater horseshoe bat</name>
    <dbReference type="NCBI Taxonomy" id="59479"/>
    <lineage>
        <taxon>Eukaryota</taxon>
        <taxon>Metazoa</taxon>
        <taxon>Chordata</taxon>
        <taxon>Craniata</taxon>
        <taxon>Vertebrata</taxon>
        <taxon>Euteleostomi</taxon>
        <taxon>Mammalia</taxon>
        <taxon>Eutheria</taxon>
        <taxon>Laurasiatheria</taxon>
        <taxon>Chiroptera</taxon>
        <taxon>Yinpterochiroptera</taxon>
        <taxon>Rhinolophoidea</taxon>
        <taxon>Rhinolophidae</taxon>
        <taxon>Rhinolophinae</taxon>
        <taxon>Rhinolophus</taxon>
    </lineage>
</organism>
<gene>
    <name evidence="1" type="ORF">mRhiFer1_009033</name>
</gene>
<dbReference type="Proteomes" id="UP000585614">
    <property type="component" value="Unassembled WGS sequence"/>
</dbReference>
<dbReference type="EMBL" id="JACAGC010000021">
    <property type="protein sequence ID" value="KAF6293123.1"/>
    <property type="molecule type" value="Genomic_DNA"/>
</dbReference>
<comment type="caution">
    <text evidence="1">The sequence shown here is derived from an EMBL/GenBank/DDBJ whole genome shotgun (WGS) entry which is preliminary data.</text>
</comment>
<dbReference type="AlphaFoldDB" id="A0A7J7SY03"/>
<accession>A0A7J7SY03</accession>
<protein>
    <submittedName>
        <fullName evidence="1">Uncharacterized protein</fullName>
    </submittedName>
</protein>